<comment type="similarity">
    <text evidence="11">Belongs to the IPP isomerase type 2 family.</text>
</comment>
<evidence type="ECO:0000313" key="13">
    <source>
        <dbReference type="EMBL" id="HGQ36429.1"/>
    </source>
</evidence>
<protein>
    <recommendedName>
        <fullName evidence="11">Isopentenyl-diphosphate delta-isomerase</fullName>
        <shortName evidence="11">IPP isomerase</shortName>
        <ecNumber evidence="11">5.3.3.2</ecNumber>
    </recommendedName>
    <alternativeName>
        <fullName evidence="11">Isopentenyl diphosphate:dimethylallyl diphosphate isomerase</fullName>
    </alternativeName>
    <alternativeName>
        <fullName evidence="11">Isopentenyl pyrophosphate isomerase</fullName>
    </alternativeName>
    <alternativeName>
        <fullName evidence="11">Type 2 isopentenyl diphosphate isomerase</fullName>
        <shortName evidence="11">IDI-2</shortName>
    </alternativeName>
</protein>
<keyword evidence="3 11" id="KW-0285">Flavoprotein</keyword>
<comment type="function">
    <text evidence="11">Involved in the biosynthesis of isoprenoids. Catalyzes the 1,3-allylic rearrangement of the homoallylic substrate isopentenyl (IPP) to its allylic isomer, dimethylallyl diphosphate (DMAPP).</text>
</comment>
<dbReference type="InterPro" id="IPR013785">
    <property type="entry name" value="Aldolase_TIM"/>
</dbReference>
<keyword evidence="8 11" id="KW-0414">Isoprene biosynthesis</keyword>
<dbReference type="SUPFAM" id="SSF51395">
    <property type="entry name" value="FMN-linked oxidoreductases"/>
    <property type="match status" value="1"/>
</dbReference>
<dbReference type="NCBIfam" id="TIGR02151">
    <property type="entry name" value="IPP_isom_2"/>
    <property type="match status" value="1"/>
</dbReference>
<dbReference type="GO" id="GO:0004452">
    <property type="term" value="F:isopentenyl-diphosphate delta-isomerase activity"/>
    <property type="evidence" value="ECO:0007669"/>
    <property type="project" value="UniProtKB-UniRule"/>
</dbReference>
<dbReference type="Pfam" id="PF01070">
    <property type="entry name" value="FMN_dh"/>
    <property type="match status" value="1"/>
</dbReference>
<feature type="binding site" evidence="11">
    <location>
        <position position="219"/>
    </location>
    <ligand>
        <name>FMN</name>
        <dbReference type="ChEBI" id="CHEBI:58210"/>
    </ligand>
</feature>
<evidence type="ECO:0000259" key="12">
    <source>
        <dbReference type="Pfam" id="PF01070"/>
    </source>
</evidence>
<evidence type="ECO:0000256" key="5">
    <source>
        <dbReference type="ARBA" id="ARBA00022723"/>
    </source>
</evidence>
<comment type="cofactor">
    <cofactor evidence="11">
        <name>NADPH</name>
        <dbReference type="ChEBI" id="CHEBI:57783"/>
    </cofactor>
</comment>
<evidence type="ECO:0000256" key="2">
    <source>
        <dbReference type="ARBA" id="ARBA00022490"/>
    </source>
</evidence>
<feature type="binding site" evidence="11">
    <location>
        <begin position="268"/>
        <end position="270"/>
    </location>
    <ligand>
        <name>FMN</name>
        <dbReference type="ChEBI" id="CHEBI:58210"/>
    </ligand>
</feature>
<dbReference type="GO" id="GO:0008299">
    <property type="term" value="P:isoprenoid biosynthetic process"/>
    <property type="evidence" value="ECO:0007669"/>
    <property type="project" value="UniProtKB-UniRule"/>
</dbReference>
<evidence type="ECO:0000256" key="11">
    <source>
        <dbReference type="HAMAP-Rule" id="MF_00354"/>
    </source>
</evidence>
<dbReference type="PANTHER" id="PTHR43665">
    <property type="entry name" value="ISOPENTENYL-DIPHOSPHATE DELTA-ISOMERASE"/>
    <property type="match status" value="1"/>
</dbReference>
<feature type="binding site" evidence="11">
    <location>
        <position position="94"/>
    </location>
    <ligand>
        <name>FMN</name>
        <dbReference type="ChEBI" id="CHEBI:58210"/>
    </ligand>
</feature>
<comment type="cofactor">
    <cofactor evidence="1 11">
        <name>FMN</name>
        <dbReference type="ChEBI" id="CHEBI:58210"/>
    </cofactor>
</comment>
<feature type="binding site" evidence="11">
    <location>
        <position position="123"/>
    </location>
    <ligand>
        <name>FMN</name>
        <dbReference type="ChEBI" id="CHEBI:58210"/>
    </ligand>
</feature>
<comment type="catalytic activity">
    <reaction evidence="11">
        <text>isopentenyl diphosphate = dimethylallyl diphosphate</text>
        <dbReference type="Rhea" id="RHEA:23284"/>
        <dbReference type="ChEBI" id="CHEBI:57623"/>
        <dbReference type="ChEBI" id="CHEBI:128769"/>
        <dbReference type="EC" id="5.3.3.2"/>
    </reaction>
</comment>
<keyword evidence="2 11" id="KW-0963">Cytoplasm</keyword>
<dbReference type="PIRSF" id="PIRSF003314">
    <property type="entry name" value="IPP_isomerase"/>
    <property type="match status" value="1"/>
</dbReference>
<evidence type="ECO:0000256" key="3">
    <source>
        <dbReference type="ARBA" id="ARBA00022630"/>
    </source>
</evidence>
<dbReference type="HAMAP" id="MF_00354">
    <property type="entry name" value="Idi_2"/>
    <property type="match status" value="1"/>
</dbReference>
<dbReference type="PANTHER" id="PTHR43665:SF1">
    <property type="entry name" value="ISOPENTENYL-DIPHOSPHATE DELTA-ISOMERASE"/>
    <property type="match status" value="1"/>
</dbReference>
<evidence type="ECO:0000256" key="10">
    <source>
        <dbReference type="ARBA" id="ARBA00025810"/>
    </source>
</evidence>
<dbReference type="InterPro" id="IPR000262">
    <property type="entry name" value="FMN-dep_DH"/>
</dbReference>
<feature type="binding site" evidence="11">
    <location>
        <begin position="64"/>
        <end position="66"/>
    </location>
    <ligand>
        <name>FMN</name>
        <dbReference type="ChEBI" id="CHEBI:58210"/>
    </ligand>
</feature>
<keyword evidence="4 11" id="KW-0288">FMN</keyword>
<keyword evidence="5 11" id="KW-0479">Metal-binding</keyword>
<keyword evidence="7 11" id="KW-0521">NADP</keyword>
<keyword evidence="9 11" id="KW-0413">Isomerase</keyword>
<evidence type="ECO:0000256" key="1">
    <source>
        <dbReference type="ARBA" id="ARBA00001917"/>
    </source>
</evidence>
<accession>A0A7C4JIF3</accession>
<feature type="binding site" evidence="11">
    <location>
        <position position="189"/>
    </location>
    <ligand>
        <name>FMN</name>
        <dbReference type="ChEBI" id="CHEBI:58210"/>
    </ligand>
</feature>
<comment type="caution">
    <text evidence="14">The sequence shown here is derived from an EMBL/GenBank/DDBJ whole genome shotgun (WGS) entry which is preliminary data.</text>
</comment>
<comment type="caution">
    <text evidence="11">Lacks conserved residue(s) required for the propagation of feature annotation.</text>
</comment>
<feature type="binding site" evidence="11">
    <location>
        <position position="158"/>
    </location>
    <ligand>
        <name>Mg(2+)</name>
        <dbReference type="ChEBI" id="CHEBI:18420"/>
    </ligand>
</feature>
<dbReference type="InterPro" id="IPR011179">
    <property type="entry name" value="IPdP_isomerase"/>
</dbReference>
<dbReference type="EC" id="5.3.3.2" evidence="11"/>
<proteinExistence type="inferred from homology"/>
<organism evidence="14">
    <name type="scientific">Ignisphaera aggregans</name>
    <dbReference type="NCBI Taxonomy" id="334771"/>
    <lineage>
        <taxon>Archaea</taxon>
        <taxon>Thermoproteota</taxon>
        <taxon>Thermoprotei</taxon>
        <taxon>Desulfurococcales</taxon>
        <taxon>Desulfurococcaceae</taxon>
        <taxon>Ignisphaera</taxon>
    </lineage>
</organism>
<feature type="binding site" evidence="11">
    <location>
        <begin position="94"/>
        <end position="96"/>
    </location>
    <ligand>
        <name>substrate</name>
    </ligand>
</feature>
<dbReference type="GO" id="GO:0016491">
    <property type="term" value="F:oxidoreductase activity"/>
    <property type="evidence" value="ECO:0007669"/>
    <property type="project" value="InterPro"/>
</dbReference>
<reference evidence="14" key="1">
    <citation type="journal article" date="2020" name="mSystems">
        <title>Genome- and Community-Level Interaction Insights into Carbon Utilization and Element Cycling Functions of Hydrothermarchaeota in Hydrothermal Sediment.</title>
        <authorList>
            <person name="Zhou Z."/>
            <person name="Liu Y."/>
            <person name="Xu W."/>
            <person name="Pan J."/>
            <person name="Luo Z.H."/>
            <person name="Li M."/>
        </authorList>
    </citation>
    <scope>NUCLEOTIDE SEQUENCE [LARGE SCALE GENOMIC DNA]</scope>
    <source>
        <strain evidence="14">SpSt-637</strain>
        <strain evidence="13">SpSt-667</strain>
    </source>
</reference>
<evidence type="ECO:0000256" key="9">
    <source>
        <dbReference type="ARBA" id="ARBA00023235"/>
    </source>
</evidence>
<sequence length="364" mass="39627">MSIEQRKEDHIDLAMKLENQGPLSTLLEEVFFVHQPLTTSSVNNVNLEIEFLGFKLGAPIIISAITGGTKRGYEINKALAGVAQRYRFAIGVGSQRAMILNPETAYTYKVVREIAQNVPVIANIGVAQLARLDIKIIEWLIESIEANALAIHLNILHELVQLEGDKDFRGSLEAIQKIIDKVDVPVIIKEVGNGISKECAELLYSIGVRMIDVAGAGGTNWVSIELSRARSNNYVMMFNVFKTWGLPTAVSIAEVASISGLTVIGSGGIRSGIDVAKAIALGADIVGIAQPFLYHVVNNTVDDFVNSVLMQLKIVMLLTNSRAINDLKKAPVVIIGKLASWICARTLKLRNPNAYISCCTQCNM</sequence>
<dbReference type="EMBL" id="DTBD01000006">
    <property type="protein sequence ID" value="HGQ63757.1"/>
    <property type="molecule type" value="Genomic_DNA"/>
</dbReference>
<keyword evidence="6 11" id="KW-0460">Magnesium</keyword>
<dbReference type="Gene3D" id="3.20.20.70">
    <property type="entry name" value="Aldolase class I"/>
    <property type="match status" value="1"/>
</dbReference>
<evidence type="ECO:0000256" key="8">
    <source>
        <dbReference type="ARBA" id="ARBA00023229"/>
    </source>
</evidence>
<dbReference type="EMBL" id="DTCK01000041">
    <property type="protein sequence ID" value="HGQ36429.1"/>
    <property type="molecule type" value="Genomic_DNA"/>
</dbReference>
<evidence type="ECO:0000256" key="4">
    <source>
        <dbReference type="ARBA" id="ARBA00022643"/>
    </source>
</evidence>
<dbReference type="GO" id="GO:0000287">
    <property type="term" value="F:magnesium ion binding"/>
    <property type="evidence" value="ECO:0007669"/>
    <property type="project" value="UniProtKB-UniRule"/>
</dbReference>
<dbReference type="GO" id="GO:0005737">
    <property type="term" value="C:cytoplasm"/>
    <property type="evidence" value="ECO:0007669"/>
    <property type="project" value="UniProtKB-SubCell"/>
</dbReference>
<evidence type="ECO:0000313" key="14">
    <source>
        <dbReference type="EMBL" id="HGQ63757.1"/>
    </source>
</evidence>
<comment type="subunit">
    <text evidence="10 11">Homooctamer. Dimer of tetramers.</text>
</comment>
<feature type="binding site" evidence="11">
    <location>
        <position position="63"/>
    </location>
    <ligand>
        <name>FMN</name>
        <dbReference type="ChEBI" id="CHEBI:58210"/>
    </ligand>
</feature>
<dbReference type="AlphaFoldDB" id="A0A7C4JIF3"/>
<feature type="domain" description="FMN-dependent dehydrogenase" evidence="12">
    <location>
        <begin position="171"/>
        <end position="330"/>
    </location>
</feature>
<comment type="subcellular location">
    <subcellularLocation>
        <location evidence="11">Cytoplasm</location>
    </subcellularLocation>
</comment>
<comment type="cofactor">
    <cofactor evidence="11">
        <name>Mg(2+)</name>
        <dbReference type="ChEBI" id="CHEBI:18420"/>
    </cofactor>
</comment>
<evidence type="ECO:0000256" key="7">
    <source>
        <dbReference type="ARBA" id="ARBA00022857"/>
    </source>
</evidence>
<evidence type="ECO:0000256" key="6">
    <source>
        <dbReference type="ARBA" id="ARBA00022842"/>
    </source>
</evidence>
<dbReference type="GO" id="GO:0070402">
    <property type="term" value="F:NADPH binding"/>
    <property type="evidence" value="ECO:0007669"/>
    <property type="project" value="UniProtKB-UniRule"/>
</dbReference>
<feature type="binding site" evidence="11">
    <location>
        <begin position="6"/>
        <end position="7"/>
    </location>
    <ligand>
        <name>substrate</name>
    </ligand>
</feature>
<feature type="binding site" evidence="11">
    <location>
        <begin position="289"/>
        <end position="290"/>
    </location>
    <ligand>
        <name>FMN</name>
        <dbReference type="ChEBI" id="CHEBI:58210"/>
    </ligand>
</feature>
<name>A0A7C4JIF3_9CREN</name>
<dbReference type="GO" id="GO:0010181">
    <property type="term" value="F:FMN binding"/>
    <property type="evidence" value="ECO:0007669"/>
    <property type="project" value="UniProtKB-UniRule"/>
</dbReference>
<gene>
    <name evidence="11" type="primary">fni</name>
    <name evidence="14" type="ORF">ENU08_00705</name>
    <name evidence="13" type="ORF">ENU41_07130</name>
</gene>
<dbReference type="CDD" id="cd02811">
    <property type="entry name" value="IDI-2_FMN"/>
    <property type="match status" value="1"/>
</dbReference>